<feature type="domain" description="UspA" evidence="2">
    <location>
        <begin position="5"/>
        <end position="124"/>
    </location>
</feature>
<dbReference type="PANTHER" id="PTHR31964">
    <property type="entry name" value="ADENINE NUCLEOTIDE ALPHA HYDROLASES-LIKE SUPERFAMILY PROTEIN"/>
    <property type="match status" value="1"/>
</dbReference>
<dbReference type="Pfam" id="PF00582">
    <property type="entry name" value="Usp"/>
    <property type="match status" value="2"/>
</dbReference>
<dbReference type="InterPro" id="IPR014729">
    <property type="entry name" value="Rossmann-like_a/b/a_fold"/>
</dbReference>
<dbReference type="SUPFAM" id="SSF52402">
    <property type="entry name" value="Adenine nucleotide alpha hydrolases-like"/>
    <property type="match status" value="2"/>
</dbReference>
<proteinExistence type="inferred from homology"/>
<evidence type="ECO:0000313" key="4">
    <source>
        <dbReference type="Proteomes" id="UP000632138"/>
    </source>
</evidence>
<evidence type="ECO:0000256" key="1">
    <source>
        <dbReference type="ARBA" id="ARBA00008791"/>
    </source>
</evidence>
<name>A0ABS2AES9_9ACTN</name>
<comment type="similarity">
    <text evidence="1">Belongs to the universal stress protein A family.</text>
</comment>
<reference evidence="3 4" key="1">
    <citation type="submission" date="2021-01" db="EMBL/GenBank/DDBJ databases">
        <title>Actinoplanes sp. nov. LDG1-06 isolated from lichen.</title>
        <authorList>
            <person name="Saeng-In P."/>
            <person name="Phongsopitanun W."/>
            <person name="Kanchanasin P."/>
            <person name="Yuki M."/>
            <person name="Kudo T."/>
            <person name="Ohkuma M."/>
            <person name="Tanasupawat S."/>
        </authorList>
    </citation>
    <scope>NUCLEOTIDE SEQUENCE [LARGE SCALE GENOMIC DNA]</scope>
    <source>
        <strain evidence="3 4">LDG1-06</strain>
    </source>
</reference>
<dbReference type="RefSeq" id="WP_203377917.1">
    <property type="nucleotide sequence ID" value="NZ_JAENHP010000006.1"/>
</dbReference>
<protein>
    <submittedName>
        <fullName evidence="3">Universal stress protein</fullName>
    </submittedName>
</protein>
<evidence type="ECO:0000313" key="3">
    <source>
        <dbReference type="EMBL" id="MBM2617888.1"/>
    </source>
</evidence>
<dbReference type="EMBL" id="JAENHP010000006">
    <property type="protein sequence ID" value="MBM2617888.1"/>
    <property type="molecule type" value="Genomic_DNA"/>
</dbReference>
<dbReference type="PANTHER" id="PTHR31964:SF113">
    <property type="entry name" value="USPA DOMAIN-CONTAINING PROTEIN"/>
    <property type="match status" value="1"/>
</dbReference>
<sequence>MDVRKPVVVGVDGSDGAAAAVRWAARHARETGLPLRVIYAAGTSEPVAVSERVLNAAVVEAGSGLDFSAYEVPGDRVPALVGASKDASLLVLGESERGRLATALTGSVAVRVVAEAECPVIVVRGDTDPVGPVVVAVDGSRSNEPALAFAFREADRRECALFAVHAWQQPLVPTGAGTLAAAATAGAASREEWAAAAQRLLTDALVPWRATFPAVAAYERLVEGPAESAVTHETAGAALVVVGSRGRGQLAGLLLGSTSQALIRDSDCPVAVVRSTEQRAE</sequence>
<evidence type="ECO:0000259" key="2">
    <source>
        <dbReference type="Pfam" id="PF00582"/>
    </source>
</evidence>
<feature type="domain" description="UspA" evidence="2">
    <location>
        <begin position="132"/>
        <end position="274"/>
    </location>
</feature>
<dbReference type="PRINTS" id="PR01438">
    <property type="entry name" value="UNVRSLSTRESS"/>
</dbReference>
<dbReference type="Gene3D" id="3.40.50.620">
    <property type="entry name" value="HUPs"/>
    <property type="match status" value="2"/>
</dbReference>
<dbReference type="Proteomes" id="UP000632138">
    <property type="component" value="Unassembled WGS sequence"/>
</dbReference>
<dbReference type="InterPro" id="IPR006015">
    <property type="entry name" value="Universal_stress_UspA"/>
</dbReference>
<organism evidence="3 4">
    <name type="scientific">Paractinoplanes ovalisporus</name>
    <dbReference type="NCBI Taxonomy" id="2810368"/>
    <lineage>
        <taxon>Bacteria</taxon>
        <taxon>Bacillati</taxon>
        <taxon>Actinomycetota</taxon>
        <taxon>Actinomycetes</taxon>
        <taxon>Micromonosporales</taxon>
        <taxon>Micromonosporaceae</taxon>
        <taxon>Paractinoplanes</taxon>
    </lineage>
</organism>
<keyword evidence="4" id="KW-1185">Reference proteome</keyword>
<accession>A0ABS2AES9</accession>
<dbReference type="InterPro" id="IPR006016">
    <property type="entry name" value="UspA"/>
</dbReference>
<comment type="caution">
    <text evidence="3">The sequence shown here is derived from an EMBL/GenBank/DDBJ whole genome shotgun (WGS) entry which is preliminary data.</text>
</comment>
<gene>
    <name evidence="3" type="ORF">JIG36_20230</name>
</gene>